<name>A0ABV2IWB3_9HYPH</name>
<comment type="caution">
    <text evidence="3">The sequence shown here is derived from an EMBL/GenBank/DDBJ whole genome shotgun (WGS) entry which is preliminary data.</text>
</comment>
<keyword evidence="4" id="KW-1185">Reference proteome</keyword>
<dbReference type="Pfam" id="PF05016">
    <property type="entry name" value="ParE_toxin"/>
    <property type="match status" value="1"/>
</dbReference>
<comment type="similarity">
    <text evidence="1">Belongs to the RelE toxin family.</text>
</comment>
<sequence length="96" mass="11275">MPRYRLTRKAVQDIRAVYRQGTELFGSRQAELYHQSLEATFALIAENPRLARLRTEISPPVRVHPHGAHLIVYLEQSDRSILIVRVHHGRENWQPR</sequence>
<dbReference type="PANTHER" id="PTHR33755:SF9">
    <property type="entry name" value="TOXIN PARE1"/>
    <property type="match status" value="1"/>
</dbReference>
<reference evidence="3 4" key="1">
    <citation type="submission" date="2024-06" db="EMBL/GenBank/DDBJ databases">
        <title>Genomic Encyclopedia of Type Strains, Phase IV (KMG-IV): sequencing the most valuable type-strain genomes for metagenomic binning, comparative biology and taxonomic classification.</title>
        <authorList>
            <person name="Goeker M."/>
        </authorList>
    </citation>
    <scope>NUCLEOTIDE SEQUENCE [LARGE SCALE GENOMIC DNA]</scope>
    <source>
        <strain evidence="3 4">DSM 29780</strain>
    </source>
</reference>
<organism evidence="3 4">
    <name type="scientific">Rhizobium aquaticum</name>
    <dbReference type="NCBI Taxonomy" id="1549636"/>
    <lineage>
        <taxon>Bacteria</taxon>
        <taxon>Pseudomonadati</taxon>
        <taxon>Pseudomonadota</taxon>
        <taxon>Alphaproteobacteria</taxon>
        <taxon>Hyphomicrobiales</taxon>
        <taxon>Rhizobiaceae</taxon>
        <taxon>Rhizobium/Agrobacterium group</taxon>
        <taxon>Rhizobium</taxon>
    </lineage>
</organism>
<dbReference type="EMBL" id="JBEPMB010000001">
    <property type="protein sequence ID" value="MET3612780.1"/>
    <property type="molecule type" value="Genomic_DNA"/>
</dbReference>
<dbReference type="RefSeq" id="WP_354555316.1">
    <property type="nucleotide sequence ID" value="NZ_JBEPMB010000001.1"/>
</dbReference>
<protein>
    <submittedName>
        <fullName evidence="3">Toxin ParE1/3/4</fullName>
    </submittedName>
</protein>
<dbReference type="InterPro" id="IPR007712">
    <property type="entry name" value="RelE/ParE_toxin"/>
</dbReference>
<dbReference type="InterPro" id="IPR051803">
    <property type="entry name" value="TA_system_RelE-like_toxin"/>
</dbReference>
<accession>A0ABV2IWB3</accession>
<dbReference type="Gene3D" id="3.30.2310.20">
    <property type="entry name" value="RelE-like"/>
    <property type="match status" value="1"/>
</dbReference>
<keyword evidence="2" id="KW-1277">Toxin-antitoxin system</keyword>
<proteinExistence type="inferred from homology"/>
<evidence type="ECO:0000313" key="4">
    <source>
        <dbReference type="Proteomes" id="UP001549047"/>
    </source>
</evidence>
<evidence type="ECO:0000313" key="3">
    <source>
        <dbReference type="EMBL" id="MET3612780.1"/>
    </source>
</evidence>
<dbReference type="Proteomes" id="UP001549047">
    <property type="component" value="Unassembled WGS sequence"/>
</dbReference>
<evidence type="ECO:0000256" key="2">
    <source>
        <dbReference type="ARBA" id="ARBA00022649"/>
    </source>
</evidence>
<evidence type="ECO:0000256" key="1">
    <source>
        <dbReference type="ARBA" id="ARBA00006226"/>
    </source>
</evidence>
<dbReference type="InterPro" id="IPR035093">
    <property type="entry name" value="RelE/ParE_toxin_dom_sf"/>
</dbReference>
<dbReference type="PANTHER" id="PTHR33755">
    <property type="entry name" value="TOXIN PARE1-RELATED"/>
    <property type="match status" value="1"/>
</dbReference>
<gene>
    <name evidence="3" type="ORF">ABID16_001085</name>
</gene>